<keyword evidence="3" id="KW-1003">Cell membrane</keyword>
<dbReference type="Pfam" id="PF04464">
    <property type="entry name" value="Glyphos_transf"/>
    <property type="match status" value="1"/>
</dbReference>
<sequence>MKGIKVEHTVATDPKEIKYIKKRCRKAFREKICFYICRIFPIKKKLISVCTFEGKGGFGCNAKPLVKKLHEMNPEYEFVWFVNDMSKKFPQYIKKVPNTLWSRAYWLTRSSVWIDNYRKLFGTCKRKGQYYLNVNHYTIGIKCTGLLRGEGFSEMAYLVSKNDSDMIDDLVIDSDWCEQCFDKALVYEGTFLKTGAPRCDVLYGDRSLLKERFHGKYNLPEDAKVIMFAPTFREGAKDGIRSVYSEIWSIDFKRLIDNLEKKFGGEWYVCIRVHPQLAPTFSKYKNPDVQSRLIDESQADDMYEILAAMDAYITDYSSACFEAGFAHIPVFIYADDIQKYAKDRGALMWNLASYPRERITNNKAFTPKLNLIFPFTVANNNEQLESDIAGFNQETYNEKLNEFYKKIGLVFNGNASEKLAGEIEKKIRDI</sequence>
<evidence type="ECO:0000256" key="4">
    <source>
        <dbReference type="ARBA" id="ARBA00022679"/>
    </source>
</evidence>
<dbReference type="Gene3D" id="3.40.50.11820">
    <property type="match status" value="1"/>
</dbReference>
<dbReference type="InterPro" id="IPR043149">
    <property type="entry name" value="TagF_N"/>
</dbReference>
<keyword evidence="4" id="KW-0808">Transferase</keyword>
<keyword evidence="6" id="KW-0472">Membrane</keyword>
<accession>A0ABV1GNQ4</accession>
<dbReference type="InterPro" id="IPR043148">
    <property type="entry name" value="TagF_C"/>
</dbReference>
<evidence type="ECO:0000313" key="8">
    <source>
        <dbReference type="Proteomes" id="UP001480973"/>
    </source>
</evidence>
<dbReference type="InterPro" id="IPR051612">
    <property type="entry name" value="Teichoic_Acid_Biosynth"/>
</dbReference>
<dbReference type="PANTHER" id="PTHR37316">
    <property type="entry name" value="TEICHOIC ACID GLYCEROL-PHOSPHATE PRIMASE"/>
    <property type="match status" value="1"/>
</dbReference>
<dbReference type="SUPFAM" id="SSF53756">
    <property type="entry name" value="UDP-Glycosyltransferase/glycogen phosphorylase"/>
    <property type="match status" value="1"/>
</dbReference>
<organism evidence="7 8">
    <name type="scientific">Lachnospira intestinalis</name>
    <dbReference type="NCBI Taxonomy" id="3133158"/>
    <lineage>
        <taxon>Bacteria</taxon>
        <taxon>Bacillati</taxon>
        <taxon>Bacillota</taxon>
        <taxon>Clostridia</taxon>
        <taxon>Lachnospirales</taxon>
        <taxon>Lachnospiraceae</taxon>
        <taxon>Lachnospira</taxon>
    </lineage>
</organism>
<proteinExistence type="inferred from homology"/>
<dbReference type="Gene3D" id="3.40.50.12580">
    <property type="match status" value="1"/>
</dbReference>
<keyword evidence="8" id="KW-1185">Reference proteome</keyword>
<dbReference type="InterPro" id="IPR007554">
    <property type="entry name" value="Glycerophosphate_synth"/>
</dbReference>
<gene>
    <name evidence="7" type="ORF">WMO38_07560</name>
</gene>
<keyword evidence="5" id="KW-0777">Teichoic acid biosynthesis</keyword>
<evidence type="ECO:0000256" key="5">
    <source>
        <dbReference type="ARBA" id="ARBA00022944"/>
    </source>
</evidence>
<evidence type="ECO:0000256" key="1">
    <source>
        <dbReference type="ARBA" id="ARBA00004202"/>
    </source>
</evidence>
<evidence type="ECO:0000256" key="6">
    <source>
        <dbReference type="ARBA" id="ARBA00023136"/>
    </source>
</evidence>
<evidence type="ECO:0000256" key="2">
    <source>
        <dbReference type="ARBA" id="ARBA00010488"/>
    </source>
</evidence>
<evidence type="ECO:0000313" key="7">
    <source>
        <dbReference type="EMBL" id="MEQ2534972.1"/>
    </source>
</evidence>
<evidence type="ECO:0000256" key="3">
    <source>
        <dbReference type="ARBA" id="ARBA00022475"/>
    </source>
</evidence>
<reference evidence="7 8" key="1">
    <citation type="submission" date="2024-03" db="EMBL/GenBank/DDBJ databases">
        <title>Human intestinal bacterial collection.</title>
        <authorList>
            <person name="Pauvert C."/>
            <person name="Hitch T.C.A."/>
            <person name="Clavel T."/>
        </authorList>
    </citation>
    <scope>NUCLEOTIDE SEQUENCE [LARGE SCALE GENOMIC DNA]</scope>
    <source>
        <strain evidence="7 8">CLA-JM-H10</strain>
    </source>
</reference>
<dbReference type="PANTHER" id="PTHR37316:SF3">
    <property type="entry name" value="TEICHOIC ACID GLYCEROL-PHOSPHATE TRANSFERASE"/>
    <property type="match status" value="1"/>
</dbReference>
<dbReference type="Proteomes" id="UP001480973">
    <property type="component" value="Unassembled WGS sequence"/>
</dbReference>
<name>A0ABV1GNQ4_9FIRM</name>
<comment type="similarity">
    <text evidence="2">Belongs to the CDP-glycerol glycerophosphotransferase family.</text>
</comment>
<comment type="caution">
    <text evidence="7">The sequence shown here is derived from an EMBL/GenBank/DDBJ whole genome shotgun (WGS) entry which is preliminary data.</text>
</comment>
<comment type="subcellular location">
    <subcellularLocation>
        <location evidence="1">Cell membrane</location>
        <topology evidence="1">Peripheral membrane protein</topology>
    </subcellularLocation>
</comment>
<protein>
    <submittedName>
        <fullName evidence="7">CDP-glycerol glycerophosphotransferase family protein</fullName>
    </submittedName>
</protein>
<dbReference type="EMBL" id="JBBMES010000006">
    <property type="protein sequence ID" value="MEQ2534972.1"/>
    <property type="molecule type" value="Genomic_DNA"/>
</dbReference>